<comment type="caution">
    <text evidence="1">The sequence shown here is derived from an EMBL/GenBank/DDBJ whole genome shotgun (WGS) entry which is preliminary data.</text>
</comment>
<dbReference type="AlphaFoldDB" id="A0A6V7UR06"/>
<dbReference type="Proteomes" id="UP000580250">
    <property type="component" value="Unassembled WGS sequence"/>
</dbReference>
<dbReference type="EMBL" id="CAJEWN010000094">
    <property type="protein sequence ID" value="CAD2162850.1"/>
    <property type="molecule type" value="Genomic_DNA"/>
</dbReference>
<name>A0A6V7UR06_MELEN</name>
<evidence type="ECO:0000313" key="2">
    <source>
        <dbReference type="Proteomes" id="UP000580250"/>
    </source>
</evidence>
<organism evidence="1 2">
    <name type="scientific">Meloidogyne enterolobii</name>
    <name type="common">Root-knot nematode worm</name>
    <name type="synonym">Meloidogyne mayaguensis</name>
    <dbReference type="NCBI Taxonomy" id="390850"/>
    <lineage>
        <taxon>Eukaryota</taxon>
        <taxon>Metazoa</taxon>
        <taxon>Ecdysozoa</taxon>
        <taxon>Nematoda</taxon>
        <taxon>Chromadorea</taxon>
        <taxon>Rhabditida</taxon>
        <taxon>Tylenchina</taxon>
        <taxon>Tylenchomorpha</taxon>
        <taxon>Tylenchoidea</taxon>
        <taxon>Meloidogynidae</taxon>
        <taxon>Meloidogyninae</taxon>
        <taxon>Meloidogyne</taxon>
    </lineage>
</organism>
<proteinExistence type="predicted"/>
<evidence type="ECO:0000313" key="1">
    <source>
        <dbReference type="EMBL" id="CAD2162850.1"/>
    </source>
</evidence>
<gene>
    <name evidence="1" type="ORF">MENT_LOCUS15644</name>
</gene>
<reference evidence="1 2" key="1">
    <citation type="submission" date="2020-08" db="EMBL/GenBank/DDBJ databases">
        <authorList>
            <person name="Koutsovoulos G."/>
            <person name="Danchin GJ E."/>
        </authorList>
    </citation>
    <scope>NUCLEOTIDE SEQUENCE [LARGE SCALE GENOMIC DNA]</scope>
</reference>
<protein>
    <submittedName>
        <fullName evidence="1">Uncharacterized protein</fullName>
    </submittedName>
</protein>
<sequence length="88" mass="10200">MDLKPTNNSFPSVCYKIQFFNPSTFQVRSVAFYYFVPISFHFLKRGKVPHGTHFGWGLRRIEGDILTNHSKTTTRFLPLCLNKNPSGF</sequence>
<accession>A0A6V7UR06</accession>